<evidence type="ECO:0000313" key="2">
    <source>
        <dbReference type="EMBL" id="BAA08550.1"/>
    </source>
</evidence>
<feature type="transmembrane region" description="Helical" evidence="1">
    <location>
        <begin position="115"/>
        <end position="138"/>
    </location>
</feature>
<keyword evidence="3" id="KW-1185">Reference proteome</keyword>
<dbReference type="GeneID" id="991126"/>
<dbReference type="EMBL" id="D49700">
    <property type="protein sequence ID" value="BAA08550.1"/>
    <property type="molecule type" value="Genomic_RNA"/>
</dbReference>
<dbReference type="RefSeq" id="NP_619784.1">
    <property type="nucleotide sequence ID" value="NC_003661.1"/>
</dbReference>
<keyword evidence="1" id="KW-0472">Membrane</keyword>
<evidence type="ECO:0000313" key="3">
    <source>
        <dbReference type="Proteomes" id="UP000160764"/>
    </source>
</evidence>
<feature type="transmembrane region" description="Helical" evidence="1">
    <location>
        <begin position="74"/>
        <end position="95"/>
    </location>
</feature>
<keyword evidence="1" id="KW-1133">Transmembrane helix</keyword>
<keyword evidence="1" id="KW-0812">Transmembrane</keyword>
<name>Q83866_9REOV</name>
<reference evidence="3" key="1">
    <citation type="journal article" date="1994" name="J. Gen. Virol.">
        <title>Cloning of the Nilaparvata lugens reovirus genome: Conserved terminal nucleotide sequences and nucleotide sequence of genome segment S10.</title>
        <authorList>
            <person name="Noda H."/>
            <person name="Nakashima N."/>
            <person name="Omura T."/>
        </authorList>
    </citation>
    <scope>NUCLEOTIDE SEQUENCE [LARGE SCALE GENOMIC DNA]</scope>
</reference>
<reference evidence="3" key="2">
    <citation type="journal article" date="1994" name="J. Gen. Virol.">
        <title>Nucleotide sequence of Nilaparvata lugens reovirus genome segment S8 coding for the major outer capsid protein.</title>
        <authorList>
            <person name="Nakashima N."/>
            <person name="Noda H."/>
        </authorList>
    </citation>
    <scope>NUCLEOTIDE SEQUENCE [LARGE SCALE GENOMIC DNA]</scope>
</reference>
<evidence type="ECO:0000256" key="1">
    <source>
        <dbReference type="SAM" id="Phobius"/>
    </source>
</evidence>
<reference evidence="2 3" key="3">
    <citation type="journal article" date="1996" name="J. Gen. Virol.">
        <title>Complete nucleotide sequence of the Nilaparvata lugens reovirus: a putative member of the genus Fijivirus.</title>
        <authorList>
            <person name="Nakashima N."/>
            <person name="Koizumi M."/>
            <person name="Watanabe H."/>
            <person name="Hiroaki N."/>
        </authorList>
    </citation>
    <scope>NUCLEOTIDE SEQUENCE [LARGE SCALE GENOMIC DNA]</scope>
    <source>
        <strain evidence="2">Izumo</strain>
    </source>
</reference>
<protein>
    <submittedName>
        <fullName evidence="2">23.6KD putative nonstructural protein</fullName>
    </submittedName>
</protein>
<dbReference type="Proteomes" id="UP000160764">
    <property type="component" value="Genome"/>
</dbReference>
<proteinExistence type="predicted"/>
<organism evidence="2 3">
    <name type="scientific">Nilaparvata lugens reovirus</name>
    <dbReference type="NCBI Taxonomy" id="33724"/>
    <lineage>
        <taxon>Viruses</taxon>
        <taxon>Riboviria</taxon>
        <taxon>Orthornavirae</taxon>
        <taxon>Duplornaviricota</taxon>
        <taxon>Resentoviricetes</taxon>
        <taxon>Reovirales</taxon>
        <taxon>Spinareoviridae</taxon>
        <taxon>Fijivirus</taxon>
        <taxon>Fijivirus nilaparvatae</taxon>
    </lineage>
</organism>
<accession>Q83866</accession>
<sequence>MTTRIKLKPSDYVFDINEMVELVSTNFINNKIFQTDETKDTDTKPTDVTKELVEIDKQIDFNEKKVESIIPRNNFAGIAILFIFRCIFACFKYAFNLGYYLGSFVCRRKVIRMSLGFIFGIFTNILLFMILYGFYLLYVFGYTMYFKGGDEAKVVTKESLDATLETLNSILRYAKMTHDVGLVDATERAIAEAIYPGINATYLPGL</sequence>
<dbReference type="KEGG" id="vg:991126"/>